<dbReference type="Proteomes" id="UP000426772">
    <property type="component" value="Unassembled WGS sequence"/>
</dbReference>
<comment type="caution">
    <text evidence="1">The sequence shown here is derived from an EMBL/GenBank/DDBJ whole genome shotgun (WGS) entry which is preliminary data.</text>
</comment>
<organism evidence="1 2">
    <name type="scientific">Pantoea vagans</name>
    <dbReference type="NCBI Taxonomy" id="470934"/>
    <lineage>
        <taxon>Bacteria</taxon>
        <taxon>Pseudomonadati</taxon>
        <taxon>Pseudomonadota</taxon>
        <taxon>Gammaproteobacteria</taxon>
        <taxon>Enterobacterales</taxon>
        <taxon>Erwiniaceae</taxon>
        <taxon>Pantoea</taxon>
    </lineage>
</organism>
<protein>
    <submittedName>
        <fullName evidence="1">Uncharacterized protein</fullName>
    </submittedName>
</protein>
<proteinExistence type="predicted"/>
<keyword evidence="2" id="KW-1185">Reference proteome</keyword>
<dbReference type="EMBL" id="RCNL01000001">
    <property type="protein sequence ID" value="TXL80695.1"/>
    <property type="molecule type" value="Genomic_DNA"/>
</dbReference>
<name>A0ABY3LK43_9GAMM</name>
<gene>
    <name evidence="1" type="ORF">D9O29_00925</name>
</gene>
<evidence type="ECO:0000313" key="2">
    <source>
        <dbReference type="Proteomes" id="UP000426772"/>
    </source>
</evidence>
<sequence length="70" mass="7807">MMGGFFRGFGTGNGFKQGVGHRKKIVFGEEGWIWARGRNGLPALNATGRFEKSNSRNIVWPPLELVKSQK</sequence>
<accession>A0ABY3LK43</accession>
<evidence type="ECO:0000313" key="1">
    <source>
        <dbReference type="EMBL" id="TXL80695.1"/>
    </source>
</evidence>
<reference evidence="1 2" key="1">
    <citation type="submission" date="2018-10" db="EMBL/GenBank/DDBJ databases">
        <title>Draft genome sequence of Pantoea vagans isolated from corpses of the sugarcane aphid Melanaphis sacchari Zehntner.</title>
        <authorList>
            <person name="Toledo E."/>
            <person name="Pena G."/>
            <person name="Lozano L."/>
        </authorList>
    </citation>
    <scope>NUCLEOTIDE SEQUENCE [LARGE SCALE GENOMIC DNA]</scope>
    <source>
        <strain evidence="1 2">ET-90</strain>
    </source>
</reference>